<evidence type="ECO:0000313" key="2">
    <source>
        <dbReference type="Proteomes" id="UP000245137"/>
    </source>
</evidence>
<dbReference type="PANTHER" id="PTHR39332">
    <property type="entry name" value="BLL4707 PROTEIN"/>
    <property type="match status" value="1"/>
</dbReference>
<organism evidence="1 2">
    <name type="scientific">Methylosinus sporium</name>
    <dbReference type="NCBI Taxonomy" id="428"/>
    <lineage>
        <taxon>Bacteria</taxon>
        <taxon>Pseudomonadati</taxon>
        <taxon>Pseudomonadota</taxon>
        <taxon>Alphaproteobacteria</taxon>
        <taxon>Hyphomicrobiales</taxon>
        <taxon>Methylocystaceae</taxon>
        <taxon>Methylosinus</taxon>
    </lineage>
</organism>
<dbReference type="Pfam" id="PF10604">
    <property type="entry name" value="Polyketide_cyc2"/>
    <property type="match status" value="1"/>
</dbReference>
<sequence>MSMTPALAHGPTPIKVDEKITVPVDPKAVWALVGHFGSLDWHPDVASVKATGGDANGAVREITLRKGGVVTESLDEYDPQQMKLSYRMSDANLDALPISSYSATLAVKPAAGGGSEVQWYGRLYRGDTSNEPPDNLNDDAAREAMTTFLKDGLQGIAKKLQGK</sequence>
<dbReference type="RefSeq" id="WP_108915575.1">
    <property type="nucleotide sequence ID" value="NZ_BGJY01000001.1"/>
</dbReference>
<dbReference type="OrthoDB" id="1364128at2"/>
<reference evidence="1 2" key="1">
    <citation type="journal article" date="2018" name="Appl. Microbiol. Biotechnol.">
        <title>Co-cultivation of the strictly anaerobic methanogen Methanosarcina barkeri with aerobic methanotrophs in an oxygen-limited membrane bioreactor.</title>
        <authorList>
            <person name="In 't Zandt M.H."/>
            <person name="van den Bosch T.J.M."/>
            <person name="Rijkers R."/>
            <person name="van Kessel M.A.H.J."/>
            <person name="Jetten M.S.M."/>
            <person name="Welte C.U."/>
        </authorList>
    </citation>
    <scope>NUCLEOTIDE SEQUENCE [LARGE SCALE GENOMIC DNA]</scope>
    <source>
        <strain evidence="1 2">DSM 17706</strain>
    </source>
</reference>
<keyword evidence="2" id="KW-1185">Reference proteome</keyword>
<dbReference type="AlphaFoldDB" id="A0A2U1SWA9"/>
<dbReference type="Proteomes" id="UP000245137">
    <property type="component" value="Unassembled WGS sequence"/>
</dbReference>
<evidence type="ECO:0000313" key="1">
    <source>
        <dbReference type="EMBL" id="PWB95911.1"/>
    </source>
</evidence>
<comment type="caution">
    <text evidence="1">The sequence shown here is derived from an EMBL/GenBank/DDBJ whole genome shotgun (WGS) entry which is preliminary data.</text>
</comment>
<dbReference type="SUPFAM" id="SSF55961">
    <property type="entry name" value="Bet v1-like"/>
    <property type="match status" value="1"/>
</dbReference>
<dbReference type="InterPro" id="IPR023393">
    <property type="entry name" value="START-like_dom_sf"/>
</dbReference>
<dbReference type="InterPro" id="IPR019587">
    <property type="entry name" value="Polyketide_cyclase/dehydratase"/>
</dbReference>
<name>A0A2U1SWA9_METSR</name>
<dbReference type="CDD" id="cd07821">
    <property type="entry name" value="PYR_PYL_RCAR_like"/>
    <property type="match status" value="1"/>
</dbReference>
<dbReference type="EMBL" id="PUIV01000001">
    <property type="protein sequence ID" value="PWB95911.1"/>
    <property type="molecule type" value="Genomic_DNA"/>
</dbReference>
<accession>A0A2U1SWA9</accession>
<proteinExistence type="predicted"/>
<protein>
    <submittedName>
        <fullName evidence="1">MxaD protein</fullName>
    </submittedName>
</protein>
<dbReference type="Gene3D" id="3.30.530.20">
    <property type="match status" value="1"/>
</dbReference>
<dbReference type="PANTHER" id="PTHR39332:SF7">
    <property type="entry name" value="SRPBCC FAMILY PROTEIN"/>
    <property type="match status" value="1"/>
</dbReference>
<gene>
    <name evidence="1" type="ORF">C5689_00015</name>
</gene>